<evidence type="ECO:0000256" key="2">
    <source>
        <dbReference type="ARBA" id="ARBA00022496"/>
    </source>
</evidence>
<feature type="binding site" evidence="4">
    <location>
        <position position="228"/>
    </location>
    <ligand>
        <name>Fe cation</name>
        <dbReference type="ChEBI" id="CHEBI:24875"/>
    </ligand>
</feature>
<dbReference type="Gene3D" id="3.40.190.10">
    <property type="entry name" value="Periplasmic binding protein-like II"/>
    <property type="match status" value="2"/>
</dbReference>
<dbReference type="PANTHER" id="PTHR30006">
    <property type="entry name" value="THIAMINE-BINDING PERIPLASMIC PROTEIN-RELATED"/>
    <property type="match status" value="1"/>
</dbReference>
<accession>A0A6J4U1C4</accession>
<dbReference type="PANTHER" id="PTHR30006:SF15">
    <property type="entry name" value="IRON-UTILIZATION PERIPLASMIC PROTEIN"/>
    <property type="match status" value="1"/>
</dbReference>
<gene>
    <name evidence="6" type="ORF">AVDCRST_MAG30-4203</name>
</gene>
<keyword evidence="3 5" id="KW-0732">Signal</keyword>
<dbReference type="PIRSF" id="PIRSF002825">
    <property type="entry name" value="CfbpA"/>
    <property type="match status" value="1"/>
</dbReference>
<reference evidence="6" key="1">
    <citation type="submission" date="2020-02" db="EMBL/GenBank/DDBJ databases">
        <authorList>
            <person name="Meier V. D."/>
        </authorList>
    </citation>
    <scope>NUCLEOTIDE SEQUENCE</scope>
    <source>
        <strain evidence="6">AVDCRST_MAG30</strain>
    </source>
</reference>
<sequence length="338" mass="36435">MRARLAFLALSLAAALLGAGCGGAGGAGDDDPRRLTVYSGRAEELVGPLYQRFERATGIQVDARYGDSAELAATLAEEGGNSPAEVFFAQDAGALGAVAAAGSLKTLDPELLERVDRRFRDPEGRWVGVSGRARVVAYDTRKLKPAQLPGTIFAFIDPRWRERIGLAPTNASFQAFVSAMRISVGDARTLAWLKGIEANEPVLLENNIQTLEAIAGGEVDVGFVNHYYLYELRAERPDLPVENHFTRPGDPGSLVNVSGVGLLSDSPEARRFAQFLLDVEGQRFFATDTEEYPLIDGVRSDEKLRPLEQIQGPDVTLGQLGAKLPSTVELIREAGLTP</sequence>
<dbReference type="Pfam" id="PF13343">
    <property type="entry name" value="SBP_bac_6"/>
    <property type="match status" value="1"/>
</dbReference>
<evidence type="ECO:0000256" key="1">
    <source>
        <dbReference type="ARBA" id="ARBA00008520"/>
    </source>
</evidence>
<keyword evidence="2" id="KW-0410">Iron transport</keyword>
<proteinExistence type="inferred from homology"/>
<keyword evidence="4" id="KW-0479">Metal-binding</keyword>
<dbReference type="GO" id="GO:0006826">
    <property type="term" value="P:iron ion transport"/>
    <property type="evidence" value="ECO:0007669"/>
    <property type="project" value="UniProtKB-KW"/>
</dbReference>
<feature type="chain" id="PRO_5039345572" evidence="5">
    <location>
        <begin position="25"/>
        <end position="338"/>
    </location>
</feature>
<keyword evidence="4" id="KW-0408">Iron</keyword>
<evidence type="ECO:0000313" key="6">
    <source>
        <dbReference type="EMBL" id="CAA9535687.1"/>
    </source>
</evidence>
<name>A0A6J4U1C4_9ACTN</name>
<evidence type="ECO:0000256" key="3">
    <source>
        <dbReference type="ARBA" id="ARBA00022729"/>
    </source>
</evidence>
<dbReference type="CDD" id="cd13543">
    <property type="entry name" value="PBP2_Fbp"/>
    <property type="match status" value="1"/>
</dbReference>
<dbReference type="AlphaFoldDB" id="A0A6J4U1C4"/>
<feature type="signal peptide" evidence="5">
    <location>
        <begin position="1"/>
        <end position="24"/>
    </location>
</feature>
<protein>
    <submittedName>
        <fullName evidence="6">Ferric iron ABC transporter, iron-binding protein</fullName>
    </submittedName>
</protein>
<dbReference type="PROSITE" id="PS51257">
    <property type="entry name" value="PROKAR_LIPOPROTEIN"/>
    <property type="match status" value="1"/>
</dbReference>
<keyword evidence="2" id="KW-0813">Transport</keyword>
<dbReference type="EMBL" id="CADCVS010000547">
    <property type="protein sequence ID" value="CAA9535687.1"/>
    <property type="molecule type" value="Genomic_DNA"/>
</dbReference>
<dbReference type="InterPro" id="IPR026045">
    <property type="entry name" value="Ferric-bd"/>
</dbReference>
<dbReference type="GO" id="GO:0046872">
    <property type="term" value="F:metal ion binding"/>
    <property type="evidence" value="ECO:0007669"/>
    <property type="project" value="UniProtKB-KW"/>
</dbReference>
<evidence type="ECO:0000256" key="5">
    <source>
        <dbReference type="SAM" id="SignalP"/>
    </source>
</evidence>
<comment type="similarity">
    <text evidence="1">Belongs to the bacterial solute-binding protein 1 family.</text>
</comment>
<dbReference type="GO" id="GO:0030288">
    <property type="term" value="C:outer membrane-bounded periplasmic space"/>
    <property type="evidence" value="ECO:0007669"/>
    <property type="project" value="TreeGrafter"/>
</dbReference>
<dbReference type="SUPFAM" id="SSF53850">
    <property type="entry name" value="Periplasmic binding protein-like II"/>
    <property type="match status" value="1"/>
</dbReference>
<organism evidence="6">
    <name type="scientific">uncultured Solirubrobacteraceae bacterium</name>
    <dbReference type="NCBI Taxonomy" id="1162706"/>
    <lineage>
        <taxon>Bacteria</taxon>
        <taxon>Bacillati</taxon>
        <taxon>Actinomycetota</taxon>
        <taxon>Thermoleophilia</taxon>
        <taxon>Solirubrobacterales</taxon>
        <taxon>Solirubrobacteraceae</taxon>
        <taxon>environmental samples</taxon>
    </lineage>
</organism>
<evidence type="ECO:0000256" key="4">
    <source>
        <dbReference type="PIRSR" id="PIRSR002825-1"/>
    </source>
</evidence>
<feature type="binding site" evidence="4">
    <location>
        <position position="227"/>
    </location>
    <ligand>
        <name>Fe cation</name>
        <dbReference type="ChEBI" id="CHEBI:24875"/>
    </ligand>
</feature>
<keyword evidence="2" id="KW-0406">Ion transport</keyword>